<feature type="coiled-coil region" evidence="1">
    <location>
        <begin position="83"/>
        <end position="110"/>
    </location>
</feature>
<organism evidence="3 4">
    <name type="scientific">Stylosanthes scabra</name>
    <dbReference type="NCBI Taxonomy" id="79078"/>
    <lineage>
        <taxon>Eukaryota</taxon>
        <taxon>Viridiplantae</taxon>
        <taxon>Streptophyta</taxon>
        <taxon>Embryophyta</taxon>
        <taxon>Tracheophyta</taxon>
        <taxon>Spermatophyta</taxon>
        <taxon>Magnoliopsida</taxon>
        <taxon>eudicotyledons</taxon>
        <taxon>Gunneridae</taxon>
        <taxon>Pentapetalae</taxon>
        <taxon>rosids</taxon>
        <taxon>fabids</taxon>
        <taxon>Fabales</taxon>
        <taxon>Fabaceae</taxon>
        <taxon>Papilionoideae</taxon>
        <taxon>50 kb inversion clade</taxon>
        <taxon>dalbergioids sensu lato</taxon>
        <taxon>Dalbergieae</taxon>
        <taxon>Pterocarpus clade</taxon>
        <taxon>Stylosanthes</taxon>
    </lineage>
</organism>
<proteinExistence type="predicted"/>
<dbReference type="EMBL" id="JASCZI010271901">
    <property type="protein sequence ID" value="MED6217156.1"/>
    <property type="molecule type" value="Genomic_DNA"/>
</dbReference>
<accession>A0ABU6Z4C1</accession>
<reference evidence="3 4" key="1">
    <citation type="journal article" date="2023" name="Plants (Basel)">
        <title>Bridging the Gap: Combining Genomics and Transcriptomics Approaches to Understand Stylosanthes scabra, an Orphan Legume from the Brazilian Caatinga.</title>
        <authorList>
            <person name="Ferreira-Neto J.R.C."/>
            <person name="da Silva M.D."/>
            <person name="Binneck E."/>
            <person name="de Melo N.F."/>
            <person name="da Silva R.H."/>
            <person name="de Melo A.L.T.M."/>
            <person name="Pandolfi V."/>
            <person name="Bustamante F.O."/>
            <person name="Brasileiro-Vidal A.C."/>
            <person name="Benko-Iseppon A.M."/>
        </authorList>
    </citation>
    <scope>NUCLEOTIDE SEQUENCE [LARGE SCALE GENOMIC DNA]</scope>
    <source>
        <tissue evidence="3">Leaves</tissue>
    </source>
</reference>
<keyword evidence="4" id="KW-1185">Reference proteome</keyword>
<gene>
    <name evidence="3" type="ORF">PIB30_015054</name>
</gene>
<protein>
    <submittedName>
        <fullName evidence="3">Uncharacterized protein</fullName>
    </submittedName>
</protein>
<keyword evidence="1" id="KW-0175">Coiled coil</keyword>
<evidence type="ECO:0000313" key="3">
    <source>
        <dbReference type="EMBL" id="MED6217156.1"/>
    </source>
</evidence>
<sequence length="234" mass="25964">MGGGGLASSSVRRALVKIPSEQLLRESYRFTTKALACFQVGLEGTLSSKLKTEKGLTAAQDQIVVLTTKRDSALAYLPLKKELASCQLSLENEQKRAEASEKDVRDLNTSLMEKQMALSKATASAEYWEAEWKKLGDGTLDMCQETLETVLDQVTHLSPGIDFSVITLDTRWDPKTRRIIDRKNAADEDLELVDDPPHADAVSQEQRPEELEQVQQVQQSEPRSVAEGGRQCLT</sequence>
<evidence type="ECO:0000256" key="1">
    <source>
        <dbReference type="SAM" id="Coils"/>
    </source>
</evidence>
<dbReference type="Proteomes" id="UP001341840">
    <property type="component" value="Unassembled WGS sequence"/>
</dbReference>
<evidence type="ECO:0000256" key="2">
    <source>
        <dbReference type="SAM" id="MobiDB-lite"/>
    </source>
</evidence>
<feature type="region of interest" description="Disordered" evidence="2">
    <location>
        <begin position="185"/>
        <end position="234"/>
    </location>
</feature>
<feature type="compositionally biased region" description="Low complexity" evidence="2">
    <location>
        <begin position="213"/>
        <end position="223"/>
    </location>
</feature>
<evidence type="ECO:0000313" key="4">
    <source>
        <dbReference type="Proteomes" id="UP001341840"/>
    </source>
</evidence>
<comment type="caution">
    <text evidence="3">The sequence shown here is derived from an EMBL/GenBank/DDBJ whole genome shotgun (WGS) entry which is preliminary data.</text>
</comment>
<name>A0ABU6Z4C1_9FABA</name>